<evidence type="ECO:0000313" key="2">
    <source>
        <dbReference type="Proteomes" id="UP000261257"/>
    </source>
</evidence>
<comment type="caution">
    <text evidence="1">The sequence shown here is derived from an EMBL/GenBank/DDBJ whole genome shotgun (WGS) entry which is preliminary data.</text>
</comment>
<name>A0A3E4TRZ0_9FIRM</name>
<dbReference type="Proteomes" id="UP000261257">
    <property type="component" value="Unassembled WGS sequence"/>
</dbReference>
<dbReference type="RefSeq" id="WP_117624046.1">
    <property type="nucleotide sequence ID" value="NZ_QRQF01000048.1"/>
</dbReference>
<evidence type="ECO:0000313" key="1">
    <source>
        <dbReference type="EMBL" id="RGL94130.1"/>
    </source>
</evidence>
<sequence>MELMMNQKEEMTKNLLEELDDYFMQLVYLKDLLSVQEDINHSTKKLQCSPNFTLIVECALSDSYMLVLMKLYDKSQKAKTIQNLIRKCKKNIVLFPSKNDTLAKLDEYETSVLTC</sequence>
<dbReference type="EMBL" id="QSSQ01000055">
    <property type="protein sequence ID" value="RGL94130.1"/>
    <property type="molecule type" value="Genomic_DNA"/>
</dbReference>
<accession>A0A3E4TRZ0</accession>
<proteinExistence type="predicted"/>
<dbReference type="AlphaFoldDB" id="A0A3E4TRZ0"/>
<organism evidence="1 2">
    <name type="scientific">Hungatella hathewayi</name>
    <dbReference type="NCBI Taxonomy" id="154046"/>
    <lineage>
        <taxon>Bacteria</taxon>
        <taxon>Bacillati</taxon>
        <taxon>Bacillota</taxon>
        <taxon>Clostridia</taxon>
        <taxon>Lachnospirales</taxon>
        <taxon>Lachnospiraceae</taxon>
        <taxon>Hungatella</taxon>
    </lineage>
</organism>
<reference evidence="1 2" key="1">
    <citation type="submission" date="2018-08" db="EMBL/GenBank/DDBJ databases">
        <title>A genome reference for cultivated species of the human gut microbiota.</title>
        <authorList>
            <person name="Zou Y."/>
            <person name="Xue W."/>
            <person name="Luo G."/>
        </authorList>
    </citation>
    <scope>NUCLEOTIDE SEQUENCE [LARGE SCALE GENOMIC DNA]</scope>
    <source>
        <strain evidence="1 2">TF05-11AC</strain>
    </source>
</reference>
<protein>
    <submittedName>
        <fullName evidence="1">Uncharacterized protein</fullName>
    </submittedName>
</protein>
<gene>
    <name evidence="1" type="ORF">DXC39_30150</name>
</gene>